<evidence type="ECO:0000256" key="1">
    <source>
        <dbReference type="SAM" id="MobiDB-lite"/>
    </source>
</evidence>
<keyword evidence="3" id="KW-1185">Reference proteome</keyword>
<dbReference type="Proteomes" id="UP001597374">
    <property type="component" value="Unassembled WGS sequence"/>
</dbReference>
<evidence type="ECO:0000313" key="3">
    <source>
        <dbReference type="Proteomes" id="UP001597374"/>
    </source>
</evidence>
<protein>
    <submittedName>
        <fullName evidence="2">Uncharacterized protein</fullName>
    </submittedName>
</protein>
<dbReference type="RefSeq" id="WP_250427934.1">
    <property type="nucleotide sequence ID" value="NZ_JALPRR010000001.1"/>
</dbReference>
<feature type="region of interest" description="Disordered" evidence="1">
    <location>
        <begin position="1"/>
        <end position="58"/>
    </location>
</feature>
<feature type="compositionally biased region" description="Polar residues" evidence="1">
    <location>
        <begin position="9"/>
        <end position="18"/>
    </location>
</feature>
<feature type="compositionally biased region" description="Basic and acidic residues" evidence="1">
    <location>
        <begin position="40"/>
        <end position="58"/>
    </location>
</feature>
<comment type="caution">
    <text evidence="2">The sequence shown here is derived from an EMBL/GenBank/DDBJ whole genome shotgun (WGS) entry which is preliminary data.</text>
</comment>
<accession>A0ABW5CV58</accession>
<reference evidence="3" key="1">
    <citation type="journal article" date="2019" name="Int. J. Syst. Evol. Microbiol.">
        <title>The Global Catalogue of Microorganisms (GCM) 10K type strain sequencing project: providing services to taxonomists for standard genome sequencing and annotation.</title>
        <authorList>
            <consortium name="The Broad Institute Genomics Platform"/>
            <consortium name="The Broad Institute Genome Sequencing Center for Infectious Disease"/>
            <person name="Wu L."/>
            <person name="Ma J."/>
        </authorList>
    </citation>
    <scope>NUCLEOTIDE SEQUENCE [LARGE SCALE GENOMIC DNA]</scope>
    <source>
        <strain evidence="3">CGMCC 4.1782</strain>
    </source>
</reference>
<proteinExistence type="predicted"/>
<evidence type="ECO:0000313" key="2">
    <source>
        <dbReference type="EMBL" id="MFD2246242.1"/>
    </source>
</evidence>
<organism evidence="2 3">
    <name type="scientific">Pontibacter ruber</name>
    <dbReference type="NCBI Taxonomy" id="1343895"/>
    <lineage>
        <taxon>Bacteria</taxon>
        <taxon>Pseudomonadati</taxon>
        <taxon>Bacteroidota</taxon>
        <taxon>Cytophagia</taxon>
        <taxon>Cytophagales</taxon>
        <taxon>Hymenobacteraceae</taxon>
        <taxon>Pontibacter</taxon>
    </lineage>
</organism>
<sequence length="58" mass="6511">MKENKKTPTTDTSKTMSSDADKMKGQQQPAAPKQTTNTQRDNRSSQTREEEEAEKGHS</sequence>
<dbReference type="EMBL" id="JBHUIM010000001">
    <property type="protein sequence ID" value="MFD2246242.1"/>
    <property type="molecule type" value="Genomic_DNA"/>
</dbReference>
<gene>
    <name evidence="2" type="ORF">ACFSKP_08250</name>
</gene>
<feature type="compositionally biased region" description="Polar residues" evidence="1">
    <location>
        <begin position="25"/>
        <end position="39"/>
    </location>
</feature>
<name>A0ABW5CV58_9BACT</name>